<reference evidence="2 3" key="1">
    <citation type="journal article" date="2018" name="IMA Fungus">
        <title>IMA Genome-F 9: Draft genome sequence of Annulohypoxylon stygium, Aspergillus mulundensis, Berkeleyomyces basicola (syn. Thielaviopsis basicola), Ceratocystis smalleyi, two Cercospora beticola strains, Coleophoma cylindrospora, Fusarium fracticaudum, Phialophora cf. hyalina, and Morchella septimelata.</title>
        <authorList>
            <person name="Wingfield B.D."/>
            <person name="Bills G.F."/>
            <person name="Dong Y."/>
            <person name="Huang W."/>
            <person name="Nel W.J."/>
            <person name="Swalarsk-Parry B.S."/>
            <person name="Vaghefi N."/>
            <person name="Wilken P.M."/>
            <person name="An Z."/>
            <person name="de Beer Z.W."/>
            <person name="De Vos L."/>
            <person name="Chen L."/>
            <person name="Duong T.A."/>
            <person name="Gao Y."/>
            <person name="Hammerbacher A."/>
            <person name="Kikkert J.R."/>
            <person name="Li Y."/>
            <person name="Li H."/>
            <person name="Li K."/>
            <person name="Li Q."/>
            <person name="Liu X."/>
            <person name="Ma X."/>
            <person name="Naidoo K."/>
            <person name="Pethybridge S.J."/>
            <person name="Sun J."/>
            <person name="Steenkamp E.T."/>
            <person name="van der Nest M.A."/>
            <person name="van Wyk S."/>
            <person name="Wingfield M.J."/>
            <person name="Xiong C."/>
            <person name="Yue Q."/>
            <person name="Zhang X."/>
        </authorList>
    </citation>
    <scope>NUCLEOTIDE SEQUENCE [LARGE SCALE GENOMIC DNA]</scope>
    <source>
        <strain evidence="2 3">DSM 5745</strain>
    </source>
</reference>
<evidence type="ECO:0000313" key="2">
    <source>
        <dbReference type="EMBL" id="RDW78915.1"/>
    </source>
</evidence>
<proteinExistence type="predicted"/>
<sequence>MGSRFLCRKVQNTNVITSSLTSWEDTDGSFCLFNDDSELSLSEQPLGDLLYQAGTSSAVWAIGSNAICKVKTWTNGMDMESDTLAFVKANFPNIPVPDIIYAWLDEKLSRSFLILKRVQGNTLAQVWPSLTPEKRDGIASAVAQFCFELTNLTSNKFQSATGHGVLEPFMNVRAKDSHPSWKPRLLGPMSASSHQSYLQRISRIYKPPVTTAFHFYHADLGPTNLLISDDGKIKAILDWESAGFYPKYWVTLKPYMSLGFCLPAADDRYAWADLLPAKLAEMGFVLDMADVAWYKALDLSFLDTDMFRDG</sequence>
<dbReference type="CDD" id="cd05120">
    <property type="entry name" value="APH_ChoK_like"/>
    <property type="match status" value="1"/>
</dbReference>
<dbReference type="GeneID" id="38116137"/>
<dbReference type="InterPro" id="IPR011009">
    <property type="entry name" value="Kinase-like_dom_sf"/>
</dbReference>
<dbReference type="RefSeq" id="XP_026603615.1">
    <property type="nucleotide sequence ID" value="XM_026747783.1"/>
</dbReference>
<dbReference type="InterPro" id="IPR051678">
    <property type="entry name" value="AGP_Transferase"/>
</dbReference>
<comment type="caution">
    <text evidence="2">The sequence shown here is derived from an EMBL/GenBank/DDBJ whole genome shotgun (WGS) entry which is preliminary data.</text>
</comment>
<dbReference type="InterPro" id="IPR002575">
    <property type="entry name" value="Aminoglycoside_PTrfase"/>
</dbReference>
<dbReference type="Gene3D" id="3.90.1200.10">
    <property type="match status" value="1"/>
</dbReference>
<keyword evidence="3" id="KW-1185">Reference proteome</keyword>
<accession>A0A3D8RY04</accession>
<dbReference type="AlphaFoldDB" id="A0A3D8RY04"/>
<organism evidence="2 3">
    <name type="scientific">Aspergillus mulundensis</name>
    <dbReference type="NCBI Taxonomy" id="1810919"/>
    <lineage>
        <taxon>Eukaryota</taxon>
        <taxon>Fungi</taxon>
        <taxon>Dikarya</taxon>
        <taxon>Ascomycota</taxon>
        <taxon>Pezizomycotina</taxon>
        <taxon>Eurotiomycetes</taxon>
        <taxon>Eurotiomycetidae</taxon>
        <taxon>Eurotiales</taxon>
        <taxon>Aspergillaceae</taxon>
        <taxon>Aspergillus</taxon>
        <taxon>Aspergillus subgen. Nidulantes</taxon>
    </lineage>
</organism>
<dbReference type="EMBL" id="PVWQ01000006">
    <property type="protein sequence ID" value="RDW78915.1"/>
    <property type="molecule type" value="Genomic_DNA"/>
</dbReference>
<dbReference type="OrthoDB" id="5404599at2759"/>
<dbReference type="PANTHER" id="PTHR21310:SF58">
    <property type="entry name" value="AMINOGLYCOSIDE PHOSPHOTRANSFERASE DOMAIN-CONTAINING PROTEIN"/>
    <property type="match status" value="1"/>
</dbReference>
<dbReference type="PANTHER" id="PTHR21310">
    <property type="entry name" value="AMINOGLYCOSIDE PHOSPHOTRANSFERASE-RELATED-RELATED"/>
    <property type="match status" value="1"/>
</dbReference>
<gene>
    <name evidence="2" type="ORF">DSM5745_05767</name>
</gene>
<evidence type="ECO:0000259" key="1">
    <source>
        <dbReference type="Pfam" id="PF01636"/>
    </source>
</evidence>
<name>A0A3D8RY04_9EURO</name>
<dbReference type="SUPFAM" id="SSF56112">
    <property type="entry name" value="Protein kinase-like (PK-like)"/>
    <property type="match status" value="1"/>
</dbReference>
<protein>
    <submittedName>
        <fullName evidence="2">Uncharacterized protein YcbJ</fullName>
    </submittedName>
</protein>
<dbReference type="Proteomes" id="UP000256690">
    <property type="component" value="Unassembled WGS sequence"/>
</dbReference>
<dbReference type="Pfam" id="PF01636">
    <property type="entry name" value="APH"/>
    <property type="match status" value="1"/>
</dbReference>
<evidence type="ECO:0000313" key="3">
    <source>
        <dbReference type="Proteomes" id="UP000256690"/>
    </source>
</evidence>
<feature type="domain" description="Aminoglycoside phosphotransferase" evidence="1">
    <location>
        <begin position="78"/>
        <end position="245"/>
    </location>
</feature>